<name>A0A0U5BXC4_9MICO</name>
<protein>
    <recommendedName>
        <fullName evidence="5">Methyltransferase family protein</fullName>
    </recommendedName>
</protein>
<dbReference type="Pfam" id="PF13578">
    <property type="entry name" value="Methyltransf_24"/>
    <property type="match status" value="1"/>
</dbReference>
<dbReference type="GO" id="GO:0071770">
    <property type="term" value="P:DIM/DIP cell wall layer assembly"/>
    <property type="evidence" value="ECO:0007669"/>
    <property type="project" value="TreeGrafter"/>
</dbReference>
<dbReference type="EMBL" id="AP017315">
    <property type="protein sequence ID" value="BAU33133.1"/>
    <property type="molecule type" value="Genomic_DNA"/>
</dbReference>
<keyword evidence="2" id="KW-0808">Transferase</keyword>
<evidence type="ECO:0000313" key="4">
    <source>
        <dbReference type="Proteomes" id="UP000218965"/>
    </source>
</evidence>
<reference evidence="4" key="1">
    <citation type="submission" date="2015-12" db="EMBL/GenBank/DDBJ databases">
        <authorList>
            <person name="Shamseldin A."/>
            <person name="Moawad H."/>
            <person name="Abd El-Rahim W.M."/>
            <person name="Sadowsky M.J."/>
        </authorList>
    </citation>
    <scope>NUCLEOTIDE SEQUENCE [LARGE SCALE GENOMIC DNA]</scope>
    <source>
        <strain evidence="4">JAM AC0309</strain>
    </source>
</reference>
<gene>
    <name evidence="3" type="ORF">MalAC0309_2291</name>
</gene>
<dbReference type="GO" id="GO:0005886">
    <property type="term" value="C:plasma membrane"/>
    <property type="evidence" value="ECO:0007669"/>
    <property type="project" value="TreeGrafter"/>
</dbReference>
<dbReference type="SUPFAM" id="SSF53335">
    <property type="entry name" value="S-adenosyl-L-methionine-dependent methyltransferases"/>
    <property type="match status" value="1"/>
</dbReference>
<evidence type="ECO:0000256" key="1">
    <source>
        <dbReference type="ARBA" id="ARBA00022603"/>
    </source>
</evidence>
<sequence length="362" mass="39980">MTKPTHDRVPNAFPALPANTRVDSSAGTLEGHWSPSQLAMLAALRQTKYRVKSAWSGHLPFAFSIVALHRPRRLVELGTHRGASFFAFCEAMKEFDVDGQCIAIDHWLGDSQAGSMGDEVFESVGRVLRKDFADLASTLRTSFSDAAPHFEDGSVDLLHIDGFHTYDAVTTDYATWLPKMSDRGVILFHDINEHQESFGVWRLWSELTRAYPARTFAFGHSHGLGVLSLDDDASSTVNRFLLEAASAETGTFLQQFFTTAALSQERARLVTAGAIERERNRANKLSGDAFATRQQEGLAHRSADIEAAKAEEIEAINAAHEAELQQVVARHEAIVTAITSSRSWRVTAPLRWMSRGLRGGRA</sequence>
<dbReference type="PANTHER" id="PTHR40048">
    <property type="entry name" value="RHAMNOSYL O-METHYLTRANSFERASE"/>
    <property type="match status" value="1"/>
</dbReference>
<reference evidence="3 4" key="2">
    <citation type="submission" date="2016-01" db="EMBL/GenBank/DDBJ databases">
        <title>Microcella alkaliphila JAM AC0309 whole genome shotgun sequence.</title>
        <authorList>
            <person name="Kurata A."/>
            <person name="Hirose Y."/>
            <person name="Kishimoto N."/>
            <person name="Kobayashi T."/>
        </authorList>
    </citation>
    <scope>NUCLEOTIDE SEQUENCE [LARGE SCALE GENOMIC DNA]</scope>
    <source>
        <strain evidence="3 4">JAM AC0309</strain>
    </source>
</reference>
<dbReference type="PANTHER" id="PTHR40048:SF1">
    <property type="entry name" value="RHAMNOSYL O-METHYLTRANSFERASE"/>
    <property type="match status" value="1"/>
</dbReference>
<keyword evidence="1" id="KW-0489">Methyltransferase</keyword>
<evidence type="ECO:0000313" key="3">
    <source>
        <dbReference type="EMBL" id="BAU33133.1"/>
    </source>
</evidence>
<organism evidence="3 4">
    <name type="scientific">Microcella alkaliphila</name>
    <dbReference type="NCBI Taxonomy" id="279828"/>
    <lineage>
        <taxon>Bacteria</taxon>
        <taxon>Bacillati</taxon>
        <taxon>Actinomycetota</taxon>
        <taxon>Actinomycetes</taxon>
        <taxon>Micrococcales</taxon>
        <taxon>Microbacteriaceae</taxon>
        <taxon>Microcella</taxon>
    </lineage>
</organism>
<dbReference type="OrthoDB" id="6075445at2"/>
<proteinExistence type="predicted"/>
<evidence type="ECO:0000256" key="2">
    <source>
        <dbReference type="ARBA" id="ARBA00022679"/>
    </source>
</evidence>
<dbReference type="Gene3D" id="3.40.50.150">
    <property type="entry name" value="Vaccinia Virus protein VP39"/>
    <property type="match status" value="1"/>
</dbReference>
<dbReference type="AlphaFoldDB" id="A0A0U5BXC4"/>
<dbReference type="RefSeq" id="WP_150129266.1">
    <property type="nucleotide sequence ID" value="NZ_AP017315.1"/>
</dbReference>
<accession>A0A0U5BXC4</accession>
<dbReference type="GO" id="GO:0008168">
    <property type="term" value="F:methyltransferase activity"/>
    <property type="evidence" value="ECO:0007669"/>
    <property type="project" value="UniProtKB-KW"/>
</dbReference>
<dbReference type="InterPro" id="IPR029063">
    <property type="entry name" value="SAM-dependent_MTases_sf"/>
</dbReference>
<dbReference type="KEGG" id="malk:MalAC0309_2291"/>
<dbReference type="GO" id="GO:0032259">
    <property type="term" value="P:methylation"/>
    <property type="evidence" value="ECO:0007669"/>
    <property type="project" value="UniProtKB-KW"/>
</dbReference>
<dbReference type="Proteomes" id="UP000218965">
    <property type="component" value="Chromosome"/>
</dbReference>
<evidence type="ECO:0008006" key="5">
    <source>
        <dbReference type="Google" id="ProtNLM"/>
    </source>
</evidence>